<feature type="coiled-coil region" evidence="1">
    <location>
        <begin position="882"/>
        <end position="923"/>
    </location>
</feature>
<evidence type="ECO:0000256" key="1">
    <source>
        <dbReference type="SAM" id="Coils"/>
    </source>
</evidence>
<keyword evidence="1" id="KW-0175">Coiled coil</keyword>
<comment type="caution">
    <text evidence="4">The sequence shown here is derived from an EMBL/GenBank/DDBJ whole genome shotgun (WGS) entry which is preliminary data.</text>
</comment>
<dbReference type="SUPFAM" id="SSF56672">
    <property type="entry name" value="DNA/RNA polymerases"/>
    <property type="match status" value="1"/>
</dbReference>
<keyword evidence="4" id="KW-0472">Membrane</keyword>
<sequence>MEEDETITTYNSKIKDLANESFALGERISNEKLVRKVLRTLPKRDTKEDSVILVVNDCLTCTMSDDEGDLIKEELMANYQIIMKWSKLTRAYTAGETERDALMKKNHDLIKNSRALRVYNKRTQVIMESINVKVVDWDISIPEEQDTIPLTVTPTVNGNSDDQTEKAPYVKPIDVDSEIEPAARIQRDHLVDNIIGQIDQGMTMRKNDRVDYRKMLGLLGETCFISKEEPNDVKKILLDEHGINAMQKELIQFDKNDVWELVPQPNDSNVIRTKWIFKNKSDEFGNVTRNKAWLVAQGYTQIEGVDFEETFAPMARLEAIRLVLSIACLLKFKLFQMDVKSAFLNGVVQEEVYIEQPKGFVDVTYPEHVYKLKKVLYGLKQAPRAWYERLAIFLLTNGYTRGGVDNTVFIKRERNQMMVAQIYVDYTVFGGVSKQLVKQFVQQMEAELEMSMVGELKHFLGFQIRQMEDIIFISQANYAKNMAMEFGMETSKSKRIPFATHVKVTKDEDGKVMDVSLDEEVVDSPRKNQVSDDNVVIVCSTTSRKRTRACAAALEKKKTALGLEGDNVDNYVEPSEVVDFKEIERKAEEKKRMKKGKGKAKRPSDGHVSGSTSKKRKGIVISDPKSPTRGDRFVEDDVEETDEEGVTNSLRERSNGKLKVNDSRNRINNRRIVKDVEEVPTDGVDFCSEEHEAKWKYVCARNILPERFLFEVTYNNQTYIDILQDARGYSELGDIIVELTGKALTAWPFKGKLQASSLSLKYLVLHKVSIANLVPTSNNTNVSETVGKVLYVMGSDQHLNIGKVIFDQIVDQSKTSVKLKPIAFPSLICSLLITQHLHVLKKGDDLGEDDNSLTISEKLMKGKHVIDVEFNADDQTEPVPEGEAAEILIKAYEEEQRRLEAEIQAKKVRVSELQAKIQALKTSVPPTINDPPATSSAIPTTTEPVVETAESLSSMVMFLNK</sequence>
<reference evidence="4 5" key="1">
    <citation type="submission" date="2024-01" db="EMBL/GenBank/DDBJ databases">
        <title>The complete chloroplast genome sequence of Lithospermum erythrorhizon: insights into the phylogenetic relationship among Boraginaceae species and the maternal lineages of purple gromwells.</title>
        <authorList>
            <person name="Okada T."/>
            <person name="Watanabe K."/>
        </authorList>
    </citation>
    <scope>NUCLEOTIDE SEQUENCE [LARGE SCALE GENOMIC DNA]</scope>
</reference>
<protein>
    <submittedName>
        <fullName evidence="4">Transmembrane signal receptor</fullName>
    </submittedName>
</protein>
<keyword evidence="5" id="KW-1185">Reference proteome</keyword>
<evidence type="ECO:0000259" key="3">
    <source>
        <dbReference type="Pfam" id="PF07727"/>
    </source>
</evidence>
<accession>A0AAV3PBP7</accession>
<feature type="region of interest" description="Disordered" evidence="2">
    <location>
        <begin position="588"/>
        <end position="657"/>
    </location>
</feature>
<dbReference type="AlphaFoldDB" id="A0AAV3PBP7"/>
<feature type="compositionally biased region" description="Basic residues" evidence="2">
    <location>
        <begin position="592"/>
        <end position="601"/>
    </location>
</feature>
<evidence type="ECO:0000256" key="2">
    <source>
        <dbReference type="SAM" id="MobiDB-lite"/>
    </source>
</evidence>
<evidence type="ECO:0000313" key="4">
    <source>
        <dbReference type="EMBL" id="GAA0149080.1"/>
    </source>
</evidence>
<feature type="domain" description="Reverse transcriptase Ty1/copia-type" evidence="3">
    <location>
        <begin position="256"/>
        <end position="498"/>
    </location>
</feature>
<feature type="compositionally biased region" description="Acidic residues" evidence="2">
    <location>
        <begin position="636"/>
        <end position="645"/>
    </location>
</feature>
<proteinExistence type="predicted"/>
<keyword evidence="4" id="KW-0812">Transmembrane</keyword>
<dbReference type="Proteomes" id="UP001454036">
    <property type="component" value="Unassembled WGS sequence"/>
</dbReference>
<name>A0AAV3PBP7_LITER</name>
<dbReference type="InterPro" id="IPR043502">
    <property type="entry name" value="DNA/RNA_pol_sf"/>
</dbReference>
<dbReference type="InterPro" id="IPR013103">
    <property type="entry name" value="RVT_2"/>
</dbReference>
<gene>
    <name evidence="4" type="ORF">LIER_08346</name>
</gene>
<keyword evidence="4" id="KW-0675">Receptor</keyword>
<organism evidence="4 5">
    <name type="scientific">Lithospermum erythrorhizon</name>
    <name type="common">Purple gromwell</name>
    <name type="synonym">Lithospermum officinale var. erythrorhizon</name>
    <dbReference type="NCBI Taxonomy" id="34254"/>
    <lineage>
        <taxon>Eukaryota</taxon>
        <taxon>Viridiplantae</taxon>
        <taxon>Streptophyta</taxon>
        <taxon>Embryophyta</taxon>
        <taxon>Tracheophyta</taxon>
        <taxon>Spermatophyta</taxon>
        <taxon>Magnoliopsida</taxon>
        <taxon>eudicotyledons</taxon>
        <taxon>Gunneridae</taxon>
        <taxon>Pentapetalae</taxon>
        <taxon>asterids</taxon>
        <taxon>lamiids</taxon>
        <taxon>Boraginales</taxon>
        <taxon>Boraginaceae</taxon>
        <taxon>Boraginoideae</taxon>
        <taxon>Lithospermeae</taxon>
        <taxon>Lithospermum</taxon>
    </lineage>
</organism>
<feature type="compositionally biased region" description="Basic and acidic residues" evidence="2">
    <location>
        <begin position="626"/>
        <end position="635"/>
    </location>
</feature>
<evidence type="ECO:0000313" key="5">
    <source>
        <dbReference type="Proteomes" id="UP001454036"/>
    </source>
</evidence>
<dbReference type="Pfam" id="PF07727">
    <property type="entry name" value="RVT_2"/>
    <property type="match status" value="1"/>
</dbReference>
<dbReference type="EMBL" id="BAABME010001347">
    <property type="protein sequence ID" value="GAA0149080.1"/>
    <property type="molecule type" value="Genomic_DNA"/>
</dbReference>